<dbReference type="InterPro" id="IPR051805">
    <property type="entry name" value="Dehydratase_Activator_Redct"/>
</dbReference>
<gene>
    <name evidence="1" type="ORF">S03H2_41302</name>
</gene>
<protein>
    <recommendedName>
        <fullName evidence="2">DUF2229 domain-containing protein</fullName>
    </recommendedName>
</protein>
<dbReference type="PANTHER" id="PTHR32329:SF2">
    <property type="entry name" value="BIFUNCTIONAL PROTEIN [INCLUDES 2-HYDROXYACYL-COA DEHYDRATASE (N-TER) AND ITS ACTIVATOR DOMAIN (C_TERM)"/>
    <property type="match status" value="1"/>
</dbReference>
<name>X1HFC5_9ZZZZ</name>
<dbReference type="AlphaFoldDB" id="X1HFC5"/>
<organism evidence="1">
    <name type="scientific">marine sediment metagenome</name>
    <dbReference type="NCBI Taxonomy" id="412755"/>
    <lineage>
        <taxon>unclassified sequences</taxon>
        <taxon>metagenomes</taxon>
        <taxon>ecological metagenomes</taxon>
    </lineage>
</organism>
<accession>X1HFC5</accession>
<feature type="non-terminal residue" evidence="1">
    <location>
        <position position="273"/>
    </location>
</feature>
<evidence type="ECO:0008006" key="2">
    <source>
        <dbReference type="Google" id="ProtNLM"/>
    </source>
</evidence>
<dbReference type="PANTHER" id="PTHR32329">
    <property type="entry name" value="BIFUNCTIONAL PROTEIN [INCLUDES 2-HYDROXYACYL-COA DEHYDRATASE (N-TER) AND ITS ACTIVATOR DOMAIN (C_TERM)-RELATED"/>
    <property type="match status" value="1"/>
</dbReference>
<dbReference type="EMBL" id="BARU01025647">
    <property type="protein sequence ID" value="GAH68916.1"/>
    <property type="molecule type" value="Genomic_DNA"/>
</dbReference>
<comment type="caution">
    <text evidence="1">The sequence shown here is derived from an EMBL/GenBank/DDBJ whole genome shotgun (WGS) entry which is preliminary data.</text>
</comment>
<reference evidence="1" key="1">
    <citation type="journal article" date="2014" name="Front. Microbiol.">
        <title>High frequency of phylogenetically diverse reductive dehalogenase-homologous genes in deep subseafloor sedimentary metagenomes.</title>
        <authorList>
            <person name="Kawai M."/>
            <person name="Futagami T."/>
            <person name="Toyoda A."/>
            <person name="Takaki Y."/>
            <person name="Nishi S."/>
            <person name="Hori S."/>
            <person name="Arai W."/>
            <person name="Tsubouchi T."/>
            <person name="Morono Y."/>
            <person name="Uchiyama I."/>
            <person name="Ito T."/>
            <person name="Fujiyama A."/>
            <person name="Inagaki F."/>
            <person name="Takami H."/>
        </authorList>
    </citation>
    <scope>NUCLEOTIDE SEQUENCE</scope>
    <source>
        <strain evidence="1">Expedition CK06-06</strain>
    </source>
</reference>
<proteinExistence type="predicted"/>
<feature type="non-terminal residue" evidence="1">
    <location>
        <position position="1"/>
    </location>
</feature>
<sequence length="273" mass="31408">PNFDPAKSAFFMAQGSGPCRFGQYYKLHRIILDDLGLSEVPIYAPNQGPSLFDDLGTIGLRFLISAWDGMCVVDGLEARVRMIRPYEKKAGETDKVYDNALDTICNMIEHGKPVLPFLKRVRKKLDAVKIDRNNSKPKIGIAGEIYVRSQKFSNNYLIEKLEELGCEVSMPSIGEWIFYTNFTRVMNCRWFNQYRRLIFTKLFDRYMKWRQNKIYKVLGVNSEADIITLLNLAEKYVHPSFEGETILTIGKTIECIHDNFSGVVNVMPFTCMP</sequence>
<evidence type="ECO:0000313" key="1">
    <source>
        <dbReference type="EMBL" id="GAH68916.1"/>
    </source>
</evidence>